<sequence length="575" mass="63544">MWKKPWYYATLNNYNRENVSPLKTNFCRTINVIIKIHLHIQAIYIHSHIVMRSIIIYSLAARMCKFWCVLTIGFLLINVSNGNQNKNFLSEEDKRGAINEIDSKSKRDLPIASGSSKRYYGDYDSNRYGGSGYPHTSGLGNYGDDRRPSTYYEDDYHHSGGGGYSRPSYGSGYGPPPVYHHGGGYEDDHYYNEHQVIQRPATMNNNLLVICSLLLFLCTVQARNQCFVTKFEDVANATKNCQNILVGNLTVPAGKTLVLDLLPGATVNFIGNVTFGFENWVGPLMRVYGNNVTVQGEDGHIINGQGELYWDDLGSWGTLKPKFMIVQANASVFKNLHLYHAPMHGVAINNSHNVVFTNFLIDNAAGAENVAPLGHAGHNTDGFGVNMSTNVVIKDSRVYNQDDCVVLNSGSNIHVTNMLCYGSHGLSLSVGFSNDSVARNSLTNALIENSTIIDAMDGIHVKTHIDAGVGEVTNVTYRNIVMLGSYKFGISVEQNYTNTKSAGKGAIPLNNIPITGLNMYNIKGTVQNKAQPYYIVCAQDGCLDWDWDDISVYGEKESSCVNLHPDAISCTDYVL</sequence>
<keyword evidence="10 13" id="KW-0326">Glycosidase</keyword>
<keyword evidence="6" id="KW-0677">Repeat</keyword>
<evidence type="ECO:0000256" key="1">
    <source>
        <dbReference type="ARBA" id="ARBA00004613"/>
    </source>
</evidence>
<dbReference type="AlphaFoldDB" id="A0A9N9QIV3"/>
<evidence type="ECO:0000256" key="12">
    <source>
        <dbReference type="ARBA" id="ARBA00034074"/>
    </source>
</evidence>
<dbReference type="InterPro" id="IPR050434">
    <property type="entry name" value="Glycosyl_hydrlase_28"/>
</dbReference>
<comment type="subcellular location">
    <subcellularLocation>
        <location evidence="1">Secreted</location>
    </subcellularLocation>
</comment>
<gene>
    <name evidence="14" type="ORF">CEUTPL_LOCUS7592</name>
</gene>
<dbReference type="EC" id="3.2.1.15" evidence="3"/>
<dbReference type="SUPFAM" id="SSF51126">
    <property type="entry name" value="Pectin lyase-like"/>
    <property type="match status" value="1"/>
</dbReference>
<dbReference type="SMART" id="SM00710">
    <property type="entry name" value="PbH1"/>
    <property type="match status" value="5"/>
</dbReference>
<dbReference type="Pfam" id="PF00295">
    <property type="entry name" value="Glyco_hydro_28"/>
    <property type="match status" value="1"/>
</dbReference>
<keyword evidence="15" id="KW-1185">Reference proteome</keyword>
<comment type="similarity">
    <text evidence="2 13">Belongs to the glycosyl hydrolase 28 family.</text>
</comment>
<dbReference type="GO" id="GO:0045490">
    <property type="term" value="P:pectin catabolic process"/>
    <property type="evidence" value="ECO:0007669"/>
    <property type="project" value="TreeGrafter"/>
</dbReference>
<keyword evidence="5" id="KW-0732">Signal</keyword>
<comment type="catalytic activity">
    <reaction evidence="12">
        <text>(1,4-alpha-D-galacturonosyl)n+m + H2O = (1,4-alpha-D-galacturonosyl)n + (1,4-alpha-D-galacturonosyl)m.</text>
        <dbReference type="EC" id="3.2.1.15"/>
    </reaction>
</comment>
<dbReference type="EMBL" id="OU892279">
    <property type="protein sequence ID" value="CAG9767025.1"/>
    <property type="molecule type" value="Genomic_DNA"/>
</dbReference>
<evidence type="ECO:0000313" key="15">
    <source>
        <dbReference type="Proteomes" id="UP001152799"/>
    </source>
</evidence>
<evidence type="ECO:0000256" key="9">
    <source>
        <dbReference type="ARBA" id="ARBA00023180"/>
    </source>
</evidence>
<evidence type="ECO:0000256" key="4">
    <source>
        <dbReference type="ARBA" id="ARBA00022525"/>
    </source>
</evidence>
<dbReference type="Proteomes" id="UP001152799">
    <property type="component" value="Chromosome 3"/>
</dbReference>
<accession>A0A9N9QIV3</accession>
<name>A0A9N9QIV3_9CUCU</name>
<dbReference type="GO" id="GO:0071555">
    <property type="term" value="P:cell wall organization"/>
    <property type="evidence" value="ECO:0007669"/>
    <property type="project" value="UniProtKB-KW"/>
</dbReference>
<keyword evidence="8" id="KW-1015">Disulfide bond</keyword>
<evidence type="ECO:0000256" key="13">
    <source>
        <dbReference type="RuleBase" id="RU361169"/>
    </source>
</evidence>
<proteinExistence type="inferred from homology"/>
<evidence type="ECO:0000256" key="7">
    <source>
        <dbReference type="ARBA" id="ARBA00022801"/>
    </source>
</evidence>
<dbReference type="OrthoDB" id="187139at2759"/>
<evidence type="ECO:0000313" key="14">
    <source>
        <dbReference type="EMBL" id="CAG9767025.1"/>
    </source>
</evidence>
<dbReference type="InterPro" id="IPR012334">
    <property type="entry name" value="Pectin_lyas_fold"/>
</dbReference>
<evidence type="ECO:0000256" key="11">
    <source>
        <dbReference type="ARBA" id="ARBA00023316"/>
    </source>
</evidence>
<dbReference type="PANTHER" id="PTHR31884">
    <property type="entry name" value="POLYGALACTURONASE"/>
    <property type="match status" value="1"/>
</dbReference>
<evidence type="ECO:0000256" key="8">
    <source>
        <dbReference type="ARBA" id="ARBA00023157"/>
    </source>
</evidence>
<evidence type="ECO:0000256" key="3">
    <source>
        <dbReference type="ARBA" id="ARBA00012736"/>
    </source>
</evidence>
<evidence type="ECO:0000256" key="2">
    <source>
        <dbReference type="ARBA" id="ARBA00008834"/>
    </source>
</evidence>
<dbReference type="PANTHER" id="PTHR31884:SF9">
    <property type="entry name" value="ENDOPOLYGALACTURONASE D-RELATED"/>
    <property type="match status" value="1"/>
</dbReference>
<evidence type="ECO:0000256" key="5">
    <source>
        <dbReference type="ARBA" id="ARBA00022729"/>
    </source>
</evidence>
<dbReference type="Gene3D" id="2.160.20.10">
    <property type="entry name" value="Single-stranded right-handed beta-helix, Pectin lyase-like"/>
    <property type="match status" value="1"/>
</dbReference>
<evidence type="ECO:0000256" key="10">
    <source>
        <dbReference type="ARBA" id="ARBA00023295"/>
    </source>
</evidence>
<dbReference type="GO" id="GO:0005576">
    <property type="term" value="C:extracellular region"/>
    <property type="evidence" value="ECO:0007669"/>
    <property type="project" value="UniProtKB-SubCell"/>
</dbReference>
<dbReference type="InterPro" id="IPR000743">
    <property type="entry name" value="Glyco_hydro_28"/>
</dbReference>
<dbReference type="InterPro" id="IPR011050">
    <property type="entry name" value="Pectin_lyase_fold/virulence"/>
</dbReference>
<keyword evidence="9" id="KW-0325">Glycoprotein</keyword>
<dbReference type="GO" id="GO:0004650">
    <property type="term" value="F:polygalacturonase activity"/>
    <property type="evidence" value="ECO:0007669"/>
    <property type="project" value="UniProtKB-EC"/>
</dbReference>
<keyword evidence="11" id="KW-0961">Cell wall biogenesis/degradation</keyword>
<keyword evidence="7 13" id="KW-0378">Hydrolase</keyword>
<keyword evidence="4" id="KW-0964">Secreted</keyword>
<protein>
    <recommendedName>
        <fullName evidence="3">endo-polygalacturonase</fullName>
        <ecNumber evidence="3">3.2.1.15</ecNumber>
    </recommendedName>
</protein>
<reference evidence="14" key="1">
    <citation type="submission" date="2022-01" db="EMBL/GenBank/DDBJ databases">
        <authorList>
            <person name="King R."/>
        </authorList>
    </citation>
    <scope>NUCLEOTIDE SEQUENCE</scope>
</reference>
<organism evidence="14 15">
    <name type="scientific">Ceutorhynchus assimilis</name>
    <name type="common">cabbage seed weevil</name>
    <dbReference type="NCBI Taxonomy" id="467358"/>
    <lineage>
        <taxon>Eukaryota</taxon>
        <taxon>Metazoa</taxon>
        <taxon>Ecdysozoa</taxon>
        <taxon>Arthropoda</taxon>
        <taxon>Hexapoda</taxon>
        <taxon>Insecta</taxon>
        <taxon>Pterygota</taxon>
        <taxon>Neoptera</taxon>
        <taxon>Endopterygota</taxon>
        <taxon>Coleoptera</taxon>
        <taxon>Polyphaga</taxon>
        <taxon>Cucujiformia</taxon>
        <taxon>Curculionidae</taxon>
        <taxon>Ceutorhynchinae</taxon>
        <taxon>Ceutorhynchus</taxon>
    </lineage>
</organism>
<evidence type="ECO:0000256" key="6">
    <source>
        <dbReference type="ARBA" id="ARBA00022737"/>
    </source>
</evidence>
<dbReference type="InterPro" id="IPR006626">
    <property type="entry name" value="PbH1"/>
</dbReference>